<dbReference type="InterPro" id="IPR003439">
    <property type="entry name" value="ABC_transporter-like_ATP-bd"/>
</dbReference>
<reference evidence="5" key="1">
    <citation type="submission" date="2011-05" db="EMBL/GenBank/DDBJ databases">
        <authorList>
            <person name="Richards S.R."/>
            <person name="Qu J."/>
            <person name="Jiang H."/>
            <person name="Jhangiani S.N."/>
            <person name="Agravi P."/>
            <person name="Goodspeed R."/>
            <person name="Gross S."/>
            <person name="Mandapat C."/>
            <person name="Jackson L."/>
            <person name="Mathew T."/>
            <person name="Pu L."/>
            <person name="Thornton R."/>
            <person name="Saada N."/>
            <person name="Wilczek-Boney K.B."/>
            <person name="Lee S."/>
            <person name="Kovar C."/>
            <person name="Wu Y."/>
            <person name="Scherer S.E."/>
            <person name="Worley K.C."/>
            <person name="Muzny D.M."/>
            <person name="Gibbs R."/>
        </authorList>
    </citation>
    <scope>NUCLEOTIDE SEQUENCE</scope>
    <source>
        <strain evidence="5">Brora</strain>
    </source>
</reference>
<dbReference type="eggNOG" id="KOG0059">
    <property type="taxonomic scope" value="Eukaryota"/>
</dbReference>
<dbReference type="EnsemblMetazoa" id="SMAR005827-RA">
    <property type="protein sequence ID" value="SMAR005827-PA"/>
    <property type="gene ID" value="SMAR005827"/>
</dbReference>
<protein>
    <recommendedName>
        <fullName evidence="3">ABC transporter domain-containing protein</fullName>
    </recommendedName>
</protein>
<dbReference type="STRING" id="126957.T1IX96"/>
<keyword evidence="2" id="KW-0067">ATP-binding</keyword>
<sequence length="218" mass="23956">MDGYINLAVAVRQLYLSYGLGNSKVEILRGLNLCVETGFMYAILGPSGCGKTTLLRCIVGSLNAQKGLISVFGQRPGQRKSVIPGSGVGYMPQELALYEDLSIEENLNFYGCLHNIKNSELKSRIQYLIEFLNLPTGKRLAGQLSGGEKRRVSFAITILHQPPLIILDEPTVGMDPLLRESIWNHLQEMCVKGKVTMIITTHHVEEAIKANKASKGLA</sequence>
<dbReference type="SMART" id="SM00382">
    <property type="entry name" value="AAA"/>
    <property type="match status" value="1"/>
</dbReference>
<reference evidence="4" key="2">
    <citation type="submission" date="2015-02" db="UniProtKB">
        <authorList>
            <consortium name="EnsemblMetazoa"/>
        </authorList>
    </citation>
    <scope>IDENTIFICATION</scope>
</reference>
<evidence type="ECO:0000313" key="5">
    <source>
        <dbReference type="Proteomes" id="UP000014500"/>
    </source>
</evidence>
<dbReference type="PANTHER" id="PTHR43038">
    <property type="entry name" value="ATP-BINDING CASSETTE, SUB-FAMILY H, MEMBER 1"/>
    <property type="match status" value="1"/>
</dbReference>
<dbReference type="GO" id="GO:0005524">
    <property type="term" value="F:ATP binding"/>
    <property type="evidence" value="ECO:0007669"/>
    <property type="project" value="UniProtKB-KW"/>
</dbReference>
<evidence type="ECO:0000256" key="2">
    <source>
        <dbReference type="ARBA" id="ARBA00022840"/>
    </source>
</evidence>
<dbReference type="EMBL" id="AFFK01020045">
    <property type="status" value="NOT_ANNOTATED_CDS"/>
    <property type="molecule type" value="Genomic_DNA"/>
</dbReference>
<dbReference type="SUPFAM" id="SSF52540">
    <property type="entry name" value="P-loop containing nucleoside triphosphate hydrolases"/>
    <property type="match status" value="1"/>
</dbReference>
<dbReference type="OMA" id="DHHTAQG"/>
<organism evidence="4 5">
    <name type="scientific">Strigamia maritima</name>
    <name type="common">European centipede</name>
    <name type="synonym">Geophilus maritimus</name>
    <dbReference type="NCBI Taxonomy" id="126957"/>
    <lineage>
        <taxon>Eukaryota</taxon>
        <taxon>Metazoa</taxon>
        <taxon>Ecdysozoa</taxon>
        <taxon>Arthropoda</taxon>
        <taxon>Myriapoda</taxon>
        <taxon>Chilopoda</taxon>
        <taxon>Pleurostigmophora</taxon>
        <taxon>Geophilomorpha</taxon>
        <taxon>Linotaeniidae</taxon>
        <taxon>Strigamia</taxon>
    </lineage>
</organism>
<name>T1IX96_STRMM</name>
<dbReference type="CDD" id="cd03230">
    <property type="entry name" value="ABC_DR_subfamily_A"/>
    <property type="match status" value="1"/>
</dbReference>
<dbReference type="AlphaFoldDB" id="T1IX96"/>
<dbReference type="GO" id="GO:0016887">
    <property type="term" value="F:ATP hydrolysis activity"/>
    <property type="evidence" value="ECO:0007669"/>
    <property type="project" value="InterPro"/>
</dbReference>
<keyword evidence="1" id="KW-0547">Nucleotide-binding</keyword>
<evidence type="ECO:0000313" key="4">
    <source>
        <dbReference type="EnsemblMetazoa" id="SMAR005827-PA"/>
    </source>
</evidence>
<dbReference type="Pfam" id="PF00005">
    <property type="entry name" value="ABC_tran"/>
    <property type="match status" value="1"/>
</dbReference>
<dbReference type="InterPro" id="IPR027417">
    <property type="entry name" value="P-loop_NTPase"/>
</dbReference>
<dbReference type="PROSITE" id="PS00211">
    <property type="entry name" value="ABC_TRANSPORTER_1"/>
    <property type="match status" value="1"/>
</dbReference>
<dbReference type="PANTHER" id="PTHR43038:SF3">
    <property type="entry name" value="ABC TRANSPORTER G FAMILY MEMBER 20 ISOFORM X1"/>
    <property type="match status" value="1"/>
</dbReference>
<dbReference type="PROSITE" id="PS50893">
    <property type="entry name" value="ABC_TRANSPORTER_2"/>
    <property type="match status" value="1"/>
</dbReference>
<proteinExistence type="predicted"/>
<dbReference type="InterPro" id="IPR017871">
    <property type="entry name" value="ABC_transporter-like_CS"/>
</dbReference>
<accession>T1IX96</accession>
<dbReference type="Gene3D" id="3.40.50.300">
    <property type="entry name" value="P-loop containing nucleotide triphosphate hydrolases"/>
    <property type="match status" value="1"/>
</dbReference>
<feature type="domain" description="ABC transporter" evidence="3">
    <location>
        <begin position="11"/>
        <end position="217"/>
    </location>
</feature>
<evidence type="ECO:0000256" key="1">
    <source>
        <dbReference type="ARBA" id="ARBA00022741"/>
    </source>
</evidence>
<evidence type="ECO:0000259" key="3">
    <source>
        <dbReference type="PROSITE" id="PS50893"/>
    </source>
</evidence>
<dbReference type="InterPro" id="IPR003593">
    <property type="entry name" value="AAA+_ATPase"/>
</dbReference>
<keyword evidence="5" id="KW-1185">Reference proteome</keyword>
<dbReference type="HOGENOM" id="CLU_000604_1_2_1"/>
<dbReference type="Proteomes" id="UP000014500">
    <property type="component" value="Unassembled WGS sequence"/>
</dbReference>